<sequence>MRANKLSISVVLARATIICFDVLAAVHFIISLFAVLDFAGLALTSLPLIVNGTVLEQ</sequence>
<keyword evidence="3" id="KW-1185">Reference proteome</keyword>
<feature type="transmembrane region" description="Helical" evidence="1">
    <location>
        <begin position="12"/>
        <end position="36"/>
    </location>
</feature>
<protein>
    <submittedName>
        <fullName evidence="2">Uncharacterized protein</fullName>
    </submittedName>
</protein>
<evidence type="ECO:0000256" key="1">
    <source>
        <dbReference type="SAM" id="Phobius"/>
    </source>
</evidence>
<keyword evidence="1" id="KW-1133">Transmembrane helix</keyword>
<name>A0A165X3L2_9AGAM</name>
<organism evidence="2 3">
    <name type="scientific">Athelia psychrophila</name>
    <dbReference type="NCBI Taxonomy" id="1759441"/>
    <lineage>
        <taxon>Eukaryota</taxon>
        <taxon>Fungi</taxon>
        <taxon>Dikarya</taxon>
        <taxon>Basidiomycota</taxon>
        <taxon>Agaricomycotina</taxon>
        <taxon>Agaricomycetes</taxon>
        <taxon>Agaricomycetidae</taxon>
        <taxon>Atheliales</taxon>
        <taxon>Atheliaceae</taxon>
        <taxon>Athelia</taxon>
    </lineage>
</organism>
<keyword evidence="1" id="KW-0812">Transmembrane</keyword>
<gene>
    <name evidence="2" type="ORF">FIBSPDRAFT_965025</name>
</gene>
<dbReference type="AlphaFoldDB" id="A0A165X3L2"/>
<keyword evidence="1" id="KW-0472">Membrane</keyword>
<proteinExistence type="predicted"/>
<dbReference type="Proteomes" id="UP000076532">
    <property type="component" value="Unassembled WGS sequence"/>
</dbReference>
<evidence type="ECO:0000313" key="2">
    <source>
        <dbReference type="EMBL" id="KZP08163.1"/>
    </source>
</evidence>
<accession>A0A165X3L2</accession>
<dbReference type="EMBL" id="KV417729">
    <property type="protein sequence ID" value="KZP08163.1"/>
    <property type="molecule type" value="Genomic_DNA"/>
</dbReference>
<evidence type="ECO:0000313" key="3">
    <source>
        <dbReference type="Proteomes" id="UP000076532"/>
    </source>
</evidence>
<reference evidence="2 3" key="1">
    <citation type="journal article" date="2016" name="Mol. Biol. Evol.">
        <title>Comparative Genomics of Early-Diverging Mushroom-Forming Fungi Provides Insights into the Origins of Lignocellulose Decay Capabilities.</title>
        <authorList>
            <person name="Nagy L.G."/>
            <person name="Riley R."/>
            <person name="Tritt A."/>
            <person name="Adam C."/>
            <person name="Daum C."/>
            <person name="Floudas D."/>
            <person name="Sun H."/>
            <person name="Yadav J.S."/>
            <person name="Pangilinan J."/>
            <person name="Larsson K.H."/>
            <person name="Matsuura K."/>
            <person name="Barry K."/>
            <person name="Labutti K."/>
            <person name="Kuo R."/>
            <person name="Ohm R.A."/>
            <person name="Bhattacharya S.S."/>
            <person name="Shirouzu T."/>
            <person name="Yoshinaga Y."/>
            <person name="Martin F.M."/>
            <person name="Grigoriev I.V."/>
            <person name="Hibbett D.S."/>
        </authorList>
    </citation>
    <scope>NUCLEOTIDE SEQUENCE [LARGE SCALE GENOMIC DNA]</scope>
    <source>
        <strain evidence="2 3">CBS 109695</strain>
    </source>
</reference>